<keyword evidence="5" id="KW-0349">Heme</keyword>
<feature type="transmembrane region" description="Helical" evidence="13">
    <location>
        <begin position="15"/>
        <end position="33"/>
    </location>
</feature>
<proteinExistence type="inferred from homology"/>
<keyword evidence="8" id="KW-0249">Electron transport</keyword>
<evidence type="ECO:0000256" key="1">
    <source>
        <dbReference type="ARBA" id="ARBA00001970"/>
    </source>
</evidence>
<evidence type="ECO:0000256" key="8">
    <source>
        <dbReference type="ARBA" id="ARBA00022982"/>
    </source>
</evidence>
<feature type="transmembrane region" description="Helical" evidence="13">
    <location>
        <begin position="53"/>
        <end position="71"/>
    </location>
</feature>
<protein>
    <submittedName>
        <fullName evidence="15">Cytochrome b</fullName>
    </submittedName>
</protein>
<evidence type="ECO:0000256" key="2">
    <source>
        <dbReference type="ARBA" id="ARBA00004651"/>
    </source>
</evidence>
<dbReference type="AlphaFoldDB" id="A0A853I386"/>
<evidence type="ECO:0000256" key="10">
    <source>
        <dbReference type="ARBA" id="ARBA00023004"/>
    </source>
</evidence>
<keyword evidence="10" id="KW-0408">Iron</keyword>
<comment type="similarity">
    <text evidence="12">Belongs to the cytochrome b561 family.</text>
</comment>
<evidence type="ECO:0000313" key="15">
    <source>
        <dbReference type="EMBL" id="NYZ65952.1"/>
    </source>
</evidence>
<dbReference type="GO" id="GO:0005886">
    <property type="term" value="C:plasma membrane"/>
    <property type="evidence" value="ECO:0007669"/>
    <property type="project" value="UniProtKB-SubCell"/>
</dbReference>
<gene>
    <name evidence="15" type="ORF">H0A36_07995</name>
</gene>
<evidence type="ECO:0000256" key="13">
    <source>
        <dbReference type="SAM" id="Phobius"/>
    </source>
</evidence>
<comment type="cofactor">
    <cofactor evidence="1">
        <name>heme b</name>
        <dbReference type="ChEBI" id="CHEBI:60344"/>
    </cofactor>
</comment>
<keyword evidence="6 13" id="KW-0812">Transmembrane</keyword>
<dbReference type="RefSeq" id="WP_180567982.1">
    <property type="nucleotide sequence ID" value="NZ_JACCKB010000009.1"/>
</dbReference>
<evidence type="ECO:0000256" key="5">
    <source>
        <dbReference type="ARBA" id="ARBA00022617"/>
    </source>
</evidence>
<feature type="domain" description="Cytochrome b561 bacterial/Ni-hydrogenase" evidence="14">
    <location>
        <begin position="8"/>
        <end position="192"/>
    </location>
</feature>
<accession>A0A853I386</accession>
<feature type="transmembrane region" description="Helical" evidence="13">
    <location>
        <begin position="117"/>
        <end position="137"/>
    </location>
</feature>
<evidence type="ECO:0000256" key="9">
    <source>
        <dbReference type="ARBA" id="ARBA00022989"/>
    </source>
</evidence>
<dbReference type="EMBL" id="JACCKB010000009">
    <property type="protein sequence ID" value="NYZ65952.1"/>
    <property type="molecule type" value="Genomic_DNA"/>
</dbReference>
<evidence type="ECO:0000256" key="3">
    <source>
        <dbReference type="ARBA" id="ARBA00022448"/>
    </source>
</evidence>
<evidence type="ECO:0000256" key="6">
    <source>
        <dbReference type="ARBA" id="ARBA00022692"/>
    </source>
</evidence>
<feature type="transmembrane region" description="Helical" evidence="13">
    <location>
        <begin position="91"/>
        <end position="110"/>
    </location>
</feature>
<dbReference type="InterPro" id="IPR016174">
    <property type="entry name" value="Di-haem_cyt_TM"/>
</dbReference>
<evidence type="ECO:0000256" key="4">
    <source>
        <dbReference type="ARBA" id="ARBA00022475"/>
    </source>
</evidence>
<evidence type="ECO:0000256" key="7">
    <source>
        <dbReference type="ARBA" id="ARBA00022723"/>
    </source>
</evidence>
<organism evidence="15 16">
    <name type="scientific">Spartinivicinus marinus</name>
    <dbReference type="NCBI Taxonomy" id="2994442"/>
    <lineage>
        <taxon>Bacteria</taxon>
        <taxon>Pseudomonadati</taxon>
        <taxon>Pseudomonadota</taxon>
        <taxon>Gammaproteobacteria</taxon>
        <taxon>Oceanospirillales</taxon>
        <taxon>Zooshikellaceae</taxon>
        <taxon>Spartinivicinus</taxon>
    </lineage>
</organism>
<reference evidence="15 16" key="1">
    <citation type="submission" date="2020-07" db="EMBL/GenBank/DDBJ databases">
        <title>Endozoicomonas sp. nov., isolated from sediment.</title>
        <authorList>
            <person name="Gu T."/>
        </authorList>
    </citation>
    <scope>NUCLEOTIDE SEQUENCE [LARGE SCALE GENOMIC DNA]</scope>
    <source>
        <strain evidence="15 16">SM1973</strain>
    </source>
</reference>
<feature type="transmembrane region" description="Helical" evidence="13">
    <location>
        <begin position="162"/>
        <end position="181"/>
    </location>
</feature>
<keyword evidence="11 13" id="KW-0472">Membrane</keyword>
<evidence type="ECO:0000259" key="14">
    <source>
        <dbReference type="Pfam" id="PF01292"/>
    </source>
</evidence>
<name>A0A853I386_9GAMM</name>
<dbReference type="GO" id="GO:0020037">
    <property type="term" value="F:heme binding"/>
    <property type="evidence" value="ECO:0007669"/>
    <property type="project" value="TreeGrafter"/>
</dbReference>
<dbReference type="Pfam" id="PF01292">
    <property type="entry name" value="Ni_hydr_CYTB"/>
    <property type="match status" value="1"/>
</dbReference>
<dbReference type="GO" id="GO:0009055">
    <property type="term" value="F:electron transfer activity"/>
    <property type="evidence" value="ECO:0007669"/>
    <property type="project" value="InterPro"/>
</dbReference>
<evidence type="ECO:0000313" key="16">
    <source>
        <dbReference type="Proteomes" id="UP000569732"/>
    </source>
</evidence>
<dbReference type="InterPro" id="IPR011577">
    <property type="entry name" value="Cyt_b561_bac/Ni-Hgenase"/>
</dbReference>
<evidence type="ECO:0000256" key="11">
    <source>
        <dbReference type="ARBA" id="ARBA00023136"/>
    </source>
</evidence>
<dbReference type="InterPro" id="IPR052168">
    <property type="entry name" value="Cytochrome_b561_oxidase"/>
</dbReference>
<evidence type="ECO:0000256" key="12">
    <source>
        <dbReference type="ARBA" id="ARBA00037975"/>
    </source>
</evidence>
<dbReference type="PANTHER" id="PTHR30529:SF7">
    <property type="entry name" value="CYTOCHROME B561 BACTERIAL_NI-HYDROGENASE DOMAIN-CONTAINING PROTEIN"/>
    <property type="match status" value="1"/>
</dbReference>
<comment type="subcellular location">
    <subcellularLocation>
        <location evidence="2">Cell membrane</location>
        <topology evidence="2">Multi-pass membrane protein</topology>
    </subcellularLocation>
</comment>
<keyword evidence="7" id="KW-0479">Metal-binding</keyword>
<dbReference type="PANTHER" id="PTHR30529">
    <property type="entry name" value="CYTOCHROME B561"/>
    <property type="match status" value="1"/>
</dbReference>
<keyword evidence="3" id="KW-0813">Transport</keyword>
<dbReference type="Proteomes" id="UP000569732">
    <property type="component" value="Unassembled WGS sequence"/>
</dbReference>
<dbReference type="GO" id="GO:0046872">
    <property type="term" value="F:metal ion binding"/>
    <property type="evidence" value="ECO:0007669"/>
    <property type="project" value="UniProtKB-KW"/>
</dbReference>
<keyword evidence="16" id="KW-1185">Reference proteome</keyword>
<dbReference type="GO" id="GO:0022904">
    <property type="term" value="P:respiratory electron transport chain"/>
    <property type="evidence" value="ECO:0007669"/>
    <property type="project" value="InterPro"/>
</dbReference>
<comment type="caution">
    <text evidence="15">The sequence shown here is derived from an EMBL/GenBank/DDBJ whole genome shotgun (WGS) entry which is preliminary data.</text>
</comment>
<dbReference type="SUPFAM" id="SSF81342">
    <property type="entry name" value="Transmembrane di-heme cytochromes"/>
    <property type="match status" value="1"/>
</dbReference>
<keyword evidence="4" id="KW-1003">Cell membrane</keyword>
<keyword evidence="9 13" id="KW-1133">Transmembrane helix</keyword>
<sequence length="195" mass="22961">MLKNTTQHYGSFAKWLHWLTALVFLAVYTSVYYRHWFTTPKTEANLTALHLHLSFGVSIGVFVIVRLIWRFTNPSPQPAPGSWWEHLAAKAGHFALYFFMIAMPLTGYLGTHDDTQFFFLFNIPQFAHTPLFDWWVVEQLGMTFKEFEKPIDFFHKQIGGQYLVWMLIVVHILAAFYHHWIKQDDTLYKMLPSGK</sequence>